<dbReference type="InterPro" id="IPR005467">
    <property type="entry name" value="His_kinase_dom"/>
</dbReference>
<evidence type="ECO:0000256" key="1">
    <source>
        <dbReference type="SAM" id="Phobius"/>
    </source>
</evidence>
<proteinExistence type="predicted"/>
<organism evidence="3 4">
    <name type="scientific">Hymenobacter endophyticus</name>
    <dbReference type="NCBI Taxonomy" id="3076335"/>
    <lineage>
        <taxon>Bacteria</taxon>
        <taxon>Pseudomonadati</taxon>
        <taxon>Bacteroidota</taxon>
        <taxon>Cytophagia</taxon>
        <taxon>Cytophagales</taxon>
        <taxon>Hymenobacteraceae</taxon>
        <taxon>Hymenobacter</taxon>
    </lineage>
</organism>
<keyword evidence="1" id="KW-0812">Transmembrane</keyword>
<evidence type="ECO:0000313" key="3">
    <source>
        <dbReference type="EMBL" id="MDU0372301.1"/>
    </source>
</evidence>
<dbReference type="Gene3D" id="3.30.565.10">
    <property type="entry name" value="Histidine kinase-like ATPase, C-terminal domain"/>
    <property type="match status" value="1"/>
</dbReference>
<dbReference type="SUPFAM" id="SSF55874">
    <property type="entry name" value="ATPase domain of HSP90 chaperone/DNA topoisomerase II/histidine kinase"/>
    <property type="match status" value="1"/>
</dbReference>
<accession>A0ABU3TLP8</accession>
<dbReference type="PROSITE" id="PS50109">
    <property type="entry name" value="HIS_KIN"/>
    <property type="match status" value="1"/>
</dbReference>
<dbReference type="Proteomes" id="UP001250698">
    <property type="component" value="Unassembled WGS sequence"/>
</dbReference>
<evidence type="ECO:0000313" key="4">
    <source>
        <dbReference type="Proteomes" id="UP001250698"/>
    </source>
</evidence>
<feature type="transmembrane region" description="Helical" evidence="1">
    <location>
        <begin position="45"/>
        <end position="65"/>
    </location>
</feature>
<keyword evidence="3" id="KW-0418">Kinase</keyword>
<dbReference type="InterPro" id="IPR003594">
    <property type="entry name" value="HATPase_dom"/>
</dbReference>
<sequence length="354" mass="39213">MLHLERMKWGRIALAWLLFALFMMGLVYGQAVSRGAAVHWRTVVLSPLLHSLLWALLTPVVFALASRFDLTAGRRGLLVKLLVHVAAGVALTVGYRAVYVLMLRLLAVPGTEVSWTAIVASLNVWVPMYWMLLLAAYALEYSDRYRNRSLEAARLETQLVQAQLQALKMQLKPHFLFNALNAIAALTGDDAKAGQRMMGKLGQFLRVVLDHSDAQQVTLEQELQFTALYLEIEQIRFSDRLTLCYEVDQETRPALVPSLLLQPLVENAVRHGIARNPDGGTVCLRATRQGERLQLGVYDDGPGAPGFDGAWGIGLRNTEDRLRALHGAGASLRIDTSAGQGFTVWLDLPFITTA</sequence>
<dbReference type="Pfam" id="PF06580">
    <property type="entry name" value="His_kinase"/>
    <property type="match status" value="1"/>
</dbReference>
<feature type="transmembrane region" description="Helical" evidence="1">
    <location>
        <begin position="115"/>
        <end position="139"/>
    </location>
</feature>
<protein>
    <submittedName>
        <fullName evidence="3">Histidine kinase</fullName>
    </submittedName>
</protein>
<gene>
    <name evidence="3" type="ORF">ROI90_17975</name>
</gene>
<feature type="domain" description="Histidine kinase" evidence="2">
    <location>
        <begin position="260"/>
        <end position="352"/>
    </location>
</feature>
<feature type="transmembrane region" description="Helical" evidence="1">
    <location>
        <begin position="77"/>
        <end position="95"/>
    </location>
</feature>
<keyword evidence="1" id="KW-0472">Membrane</keyword>
<comment type="caution">
    <text evidence="3">The sequence shown here is derived from an EMBL/GenBank/DDBJ whole genome shotgun (WGS) entry which is preliminary data.</text>
</comment>
<dbReference type="InterPro" id="IPR050640">
    <property type="entry name" value="Bact_2-comp_sensor_kinase"/>
</dbReference>
<keyword evidence="1" id="KW-1133">Transmembrane helix</keyword>
<dbReference type="GO" id="GO:0016301">
    <property type="term" value="F:kinase activity"/>
    <property type="evidence" value="ECO:0007669"/>
    <property type="project" value="UniProtKB-KW"/>
</dbReference>
<dbReference type="InterPro" id="IPR010559">
    <property type="entry name" value="Sig_transdc_His_kin_internal"/>
</dbReference>
<dbReference type="PANTHER" id="PTHR34220:SF7">
    <property type="entry name" value="SENSOR HISTIDINE KINASE YPDA"/>
    <property type="match status" value="1"/>
</dbReference>
<dbReference type="EMBL" id="JAWDJT010000014">
    <property type="protein sequence ID" value="MDU0372301.1"/>
    <property type="molecule type" value="Genomic_DNA"/>
</dbReference>
<name>A0ABU3TLP8_9BACT</name>
<evidence type="ECO:0000259" key="2">
    <source>
        <dbReference type="PROSITE" id="PS50109"/>
    </source>
</evidence>
<keyword evidence="3" id="KW-0808">Transferase</keyword>
<reference evidence="3 4" key="1">
    <citation type="submission" date="2023-10" db="EMBL/GenBank/DDBJ databases">
        <title>Hymenobacter endophyticus sp. nov., an isolate from the leaf tissues of wheat.</title>
        <authorList>
            <person name="Dai Y."/>
        </authorList>
    </citation>
    <scope>NUCLEOTIDE SEQUENCE [LARGE SCALE GENOMIC DNA]</scope>
    <source>
        <strain evidence="3 4">ZK17L-C2</strain>
    </source>
</reference>
<keyword evidence="4" id="KW-1185">Reference proteome</keyword>
<dbReference type="InterPro" id="IPR036890">
    <property type="entry name" value="HATPase_C_sf"/>
</dbReference>
<dbReference type="Pfam" id="PF02518">
    <property type="entry name" value="HATPase_c"/>
    <property type="match status" value="1"/>
</dbReference>
<dbReference type="RefSeq" id="WP_243520585.1">
    <property type="nucleotide sequence ID" value="NZ_JAWDJT010000014.1"/>
</dbReference>
<dbReference type="PANTHER" id="PTHR34220">
    <property type="entry name" value="SENSOR HISTIDINE KINASE YPDA"/>
    <property type="match status" value="1"/>
</dbReference>